<feature type="compositionally biased region" description="Acidic residues" evidence="1">
    <location>
        <begin position="440"/>
        <end position="450"/>
    </location>
</feature>
<proteinExistence type="predicted"/>
<evidence type="ECO:0000256" key="1">
    <source>
        <dbReference type="SAM" id="MobiDB-lite"/>
    </source>
</evidence>
<feature type="compositionally biased region" description="Polar residues" evidence="1">
    <location>
        <begin position="1637"/>
        <end position="1646"/>
    </location>
</feature>
<feature type="compositionally biased region" description="Basic and acidic residues" evidence="1">
    <location>
        <begin position="1728"/>
        <end position="1745"/>
    </location>
</feature>
<feature type="compositionally biased region" description="Basic residues" evidence="1">
    <location>
        <begin position="1901"/>
        <end position="1911"/>
    </location>
</feature>
<feature type="compositionally biased region" description="Low complexity" evidence="1">
    <location>
        <begin position="1448"/>
        <end position="1468"/>
    </location>
</feature>
<feature type="region of interest" description="Disordered" evidence="1">
    <location>
        <begin position="1536"/>
        <end position="1649"/>
    </location>
</feature>
<feature type="region of interest" description="Disordered" evidence="1">
    <location>
        <begin position="165"/>
        <end position="200"/>
    </location>
</feature>
<feature type="compositionally biased region" description="Low complexity" evidence="1">
    <location>
        <begin position="328"/>
        <end position="343"/>
    </location>
</feature>
<feature type="region of interest" description="Disordered" evidence="1">
    <location>
        <begin position="230"/>
        <end position="450"/>
    </location>
</feature>
<dbReference type="EMBL" id="KV454435">
    <property type="protein sequence ID" value="ODQ78584.1"/>
    <property type="molecule type" value="Genomic_DNA"/>
</dbReference>
<feature type="compositionally biased region" description="Low complexity" evidence="1">
    <location>
        <begin position="1856"/>
        <end position="1866"/>
    </location>
</feature>
<reference evidence="3" key="1">
    <citation type="submission" date="2016-05" db="EMBL/GenBank/DDBJ databases">
        <title>Comparative genomics of biotechnologically important yeasts.</title>
        <authorList>
            <consortium name="DOE Joint Genome Institute"/>
            <person name="Riley R."/>
            <person name="Haridas S."/>
            <person name="Wolfe K.H."/>
            <person name="Lopes M.R."/>
            <person name="Hittinger C.T."/>
            <person name="Goker M."/>
            <person name="Salamov A."/>
            <person name="Wisecaver J."/>
            <person name="Long T.M."/>
            <person name="Aerts A.L."/>
            <person name="Barry K."/>
            <person name="Choi C."/>
            <person name="Clum A."/>
            <person name="Coughlan A.Y."/>
            <person name="Deshpande S."/>
            <person name="Douglass A.P."/>
            <person name="Hanson S.J."/>
            <person name="Klenk H.-P."/>
            <person name="Labutti K."/>
            <person name="Lapidus A."/>
            <person name="Lindquist E."/>
            <person name="Lipzen A."/>
            <person name="Meier-Kolthoff J.P."/>
            <person name="Ohm R.A."/>
            <person name="Otillar R.P."/>
            <person name="Pangilinan J."/>
            <person name="Peng Y."/>
            <person name="Rokas A."/>
            <person name="Rosa C.A."/>
            <person name="Scheuner C."/>
            <person name="Sibirny A.A."/>
            <person name="Slot J.C."/>
            <person name="Stielow J.B."/>
            <person name="Sun H."/>
            <person name="Kurtzman C.P."/>
            <person name="Blackwell M."/>
            <person name="Grigoriev I.V."/>
            <person name="Jeffries T.W."/>
        </authorList>
    </citation>
    <scope>NUCLEOTIDE SEQUENCE [LARGE SCALE GENOMIC DNA]</scope>
    <source>
        <strain evidence="3">NRRL Y-12698</strain>
    </source>
</reference>
<organism evidence="2 3">
    <name type="scientific">Babjeviella inositovora NRRL Y-12698</name>
    <dbReference type="NCBI Taxonomy" id="984486"/>
    <lineage>
        <taxon>Eukaryota</taxon>
        <taxon>Fungi</taxon>
        <taxon>Dikarya</taxon>
        <taxon>Ascomycota</taxon>
        <taxon>Saccharomycotina</taxon>
        <taxon>Pichiomycetes</taxon>
        <taxon>Serinales incertae sedis</taxon>
        <taxon>Babjeviella</taxon>
    </lineage>
</organism>
<keyword evidence="3" id="KW-1185">Reference proteome</keyword>
<feature type="region of interest" description="Disordered" evidence="1">
    <location>
        <begin position="1399"/>
        <end position="1496"/>
    </location>
</feature>
<feature type="compositionally biased region" description="Acidic residues" evidence="1">
    <location>
        <begin position="230"/>
        <end position="249"/>
    </location>
</feature>
<feature type="region of interest" description="Disordered" evidence="1">
    <location>
        <begin position="1728"/>
        <end position="1806"/>
    </location>
</feature>
<protein>
    <submittedName>
        <fullName evidence="2">Uncharacterized protein</fullName>
    </submittedName>
</protein>
<accession>A0A1E3QM97</accession>
<feature type="compositionally biased region" description="Basic and acidic residues" evidence="1">
    <location>
        <begin position="1576"/>
        <end position="1596"/>
    </location>
</feature>
<feature type="region of interest" description="Disordered" evidence="1">
    <location>
        <begin position="696"/>
        <end position="748"/>
    </location>
</feature>
<feature type="compositionally biased region" description="Acidic residues" evidence="1">
    <location>
        <begin position="256"/>
        <end position="284"/>
    </location>
</feature>
<dbReference type="Proteomes" id="UP000094336">
    <property type="component" value="Unassembled WGS sequence"/>
</dbReference>
<gene>
    <name evidence="2" type="ORF">BABINDRAFT_162789</name>
</gene>
<dbReference type="RefSeq" id="XP_018983912.1">
    <property type="nucleotide sequence ID" value="XM_019129541.1"/>
</dbReference>
<evidence type="ECO:0000313" key="2">
    <source>
        <dbReference type="EMBL" id="ODQ78584.1"/>
    </source>
</evidence>
<feature type="compositionally biased region" description="Acidic residues" evidence="1">
    <location>
        <begin position="420"/>
        <end position="432"/>
    </location>
</feature>
<name>A0A1E3QM97_9ASCO</name>
<feature type="region of interest" description="Disordered" evidence="1">
    <location>
        <begin position="1834"/>
        <end position="1911"/>
    </location>
</feature>
<evidence type="ECO:0000313" key="3">
    <source>
        <dbReference type="Proteomes" id="UP000094336"/>
    </source>
</evidence>
<dbReference type="GeneID" id="30147394"/>
<feature type="compositionally biased region" description="Acidic residues" evidence="1">
    <location>
        <begin position="370"/>
        <end position="396"/>
    </location>
</feature>
<sequence>MAPNTPSDQLVKPKKLDLLATIPRPNPSLSLWSRAAQNSSTSLDPVSSLSASISSWMSSLRSKAQQALKETQEEDSRFFLQLEIERKVQHDSARIDEQNLDMLHIYLENQKQKAVLLQQSVSVDSEDQEVALASDTKAYLSENDLQEYLAEEDDLFEDEEALLNEEYEERSTQWNNQAPPDQVFEIGSESEDEPPASQTRISYPVSQLDTLAYSAIQSYSAAQQILAPSELDDVSDEFEGDDYDVDAEDIDQHSDMDEEIDGYDEAYPEGELIDVNSDAEDEPPSENVYLSQSETHPAQRYPSLHHNESIEPSDGTGWDGVPSEDAGSSEVSQDEAQSQQSSSLINSVRPRLSDYYPGYNHPHQYNQDVSDSDVGEDEAAEEFDPEILGSEVDDESQFSPEVRHLQDAPLSDGYQSPSSDEVEFLEAASESEDASRVEVDSAESIDENESEDVIMEEDANVDPFFVQLAHHALELAHTVSQAVSGIIHSSDGTEARVAGSAGGAIEVHAEAAVPAESTTTAQIELSAEPFPLSSVIDASDVEATNETVGFPQTLDNVSVSSWESFEGIPKFSTEVRDNDTSDVDINGSFDNERFSTPDTQLPQIGVENATVYYDASLDSTMFHEVDNYVLGDGDVNGNKTGTGDFGIDMLETSVADRDDEEAAADTRAEHIAGNISVGDGLVELTEQWFEVGPVRGDSPTTDYASSGPVASAGVIPGASPILNEPVSDDGGNRSDQDQGNYLPESTPFEDHTASEFLSHSVGLEVRVIPADGVLIERDQSELASVVDDTVYVDADSGTIRDIERDDTLLRTSRHDSTSSASPEIVEAIRNNLDTQILQQIISDNVHSVEQQRSTEMANTSEEVEIAENETETEVEVTDVIGGPAVVKVEIERRDAGNEVFHDPMVDFEADEEKVATPESFAVSEVTQDVGSLSANETIFYEPENVNKTASHEPQTINETAFYDPQTINETTFYDPQTINETAFYDPQSANETVFYGPNNPLSVDATEADETKFIDVLDSNEISASISAALTDFSMPETIPEPGSATAEVYGDVLNVDVTKIDSPEPTSTDIAPILARDPTSSGELSVGIVAGEMDADTTQVIEVSARTNVVDDYESLAIGASEDSLPGHIDSDETQFFEPQVDMEVIGPELGVSKETTDVTVAFGDQVDETHYFDADVTEESSVVSGNVFNPDGSAGPGDKTGGQEVVVADTMVGEETVFHELMGEQTVFHELIEEYNGGEPIDEKIDNGSEGRNFPFPIETAESDTIADIPPLNDPALKDFQAQGGAGNHSVHEQTTVNELFLDDNRELSAANRSAGLSRNEIFLKIAPHLRKGRGKTVAAWTTEDSFNAKIEAPSTGDGLAEGYTPAQDVLVTDTTHPGDSLDVSLLLADEKFQLPAPETTVEKENESVLPDAEPPVSIKYTQNTLLAPEDAKLELPKRGSRKRSVSPAKSRSVSSPKARSSSRSKSGTRTFDGITLPDNASTELGPPANRTRNIEWRAISDGFSELPSSEAMTDITQVSTDVQDPDYTRSVNNTALEFEPAPREEVSTRKLLPSSEPPEDSDIGAAGETTTQEPKEEENSKNIKAEENSKELETPAAAVKPEIGNSATRLEAEVTEGKPTVSPKRRGRPPKVRANNSAVTSAAVQVEPKQREVTSVQAAGSEVLSPTFELWTTPGLNVVSEARVRTPVSAFAAINSLLPTFDPTVQGDIQELRMAAGSPNLVQEKFEEEVSRSESAKLEKKRPDRKSKRVAEASPGKRGRDLDAPIEEGPVRKRASRRRMTARDTEEQETSIPAEAEVLENSVGTSNTAKLTKETFITDTSNEAKLVALETERDVASETGAKRQKAARRRGGKTAPVEATPEVAETEALEVVPKSARKRLSSKLGSKSSVARDGVSKAKPKRKRKRNT</sequence>
<feature type="compositionally biased region" description="Basic residues" evidence="1">
    <location>
        <begin position="1845"/>
        <end position="1855"/>
    </location>
</feature>